<keyword evidence="2" id="KW-1185">Reference proteome</keyword>
<gene>
    <name evidence="1" type="ORF">GOODEAATRI_018086</name>
</gene>
<evidence type="ECO:0000313" key="2">
    <source>
        <dbReference type="Proteomes" id="UP001476798"/>
    </source>
</evidence>
<sequence length="108" mass="11245">MAQSVNCPGAIVADLGVCRPLIATSLQREAADVVSQAKNSTGLDTHPTFSRALQGKRMMVKVSTAAHVDVKGTVGVNLSTRDLPVLHAQPTGLAALRPLSNVPTTFKA</sequence>
<reference evidence="1 2" key="1">
    <citation type="submission" date="2021-06" db="EMBL/GenBank/DDBJ databases">
        <authorList>
            <person name="Palmer J.M."/>
        </authorList>
    </citation>
    <scope>NUCLEOTIDE SEQUENCE [LARGE SCALE GENOMIC DNA]</scope>
    <source>
        <strain evidence="1 2">GA_2019</strain>
        <tissue evidence="1">Muscle</tissue>
    </source>
</reference>
<name>A0ABV0MT27_9TELE</name>
<dbReference type="Proteomes" id="UP001476798">
    <property type="component" value="Unassembled WGS sequence"/>
</dbReference>
<comment type="caution">
    <text evidence="1">The sequence shown here is derived from an EMBL/GenBank/DDBJ whole genome shotgun (WGS) entry which is preliminary data.</text>
</comment>
<accession>A0ABV0MT27</accession>
<evidence type="ECO:0000313" key="1">
    <source>
        <dbReference type="EMBL" id="MEQ2162272.1"/>
    </source>
</evidence>
<organism evidence="1 2">
    <name type="scientific">Goodea atripinnis</name>
    <dbReference type="NCBI Taxonomy" id="208336"/>
    <lineage>
        <taxon>Eukaryota</taxon>
        <taxon>Metazoa</taxon>
        <taxon>Chordata</taxon>
        <taxon>Craniata</taxon>
        <taxon>Vertebrata</taxon>
        <taxon>Euteleostomi</taxon>
        <taxon>Actinopterygii</taxon>
        <taxon>Neopterygii</taxon>
        <taxon>Teleostei</taxon>
        <taxon>Neoteleostei</taxon>
        <taxon>Acanthomorphata</taxon>
        <taxon>Ovalentaria</taxon>
        <taxon>Atherinomorphae</taxon>
        <taxon>Cyprinodontiformes</taxon>
        <taxon>Goodeidae</taxon>
        <taxon>Goodea</taxon>
    </lineage>
</organism>
<dbReference type="EMBL" id="JAHRIO010011511">
    <property type="protein sequence ID" value="MEQ2162272.1"/>
    <property type="molecule type" value="Genomic_DNA"/>
</dbReference>
<proteinExistence type="predicted"/>
<protein>
    <submittedName>
        <fullName evidence="1">Uncharacterized protein</fullName>
    </submittedName>
</protein>